<organism evidence="2 3">
    <name type="scientific">Chrysophaeum taylorii</name>
    <dbReference type="NCBI Taxonomy" id="2483200"/>
    <lineage>
        <taxon>Eukaryota</taxon>
        <taxon>Sar</taxon>
        <taxon>Stramenopiles</taxon>
        <taxon>Ochrophyta</taxon>
        <taxon>Pelagophyceae</taxon>
        <taxon>Pelagomonadales</taxon>
        <taxon>Pelagomonadaceae</taxon>
        <taxon>Chrysophaeum</taxon>
    </lineage>
</organism>
<comment type="caution">
    <text evidence="2">The sequence shown here is derived from an EMBL/GenBank/DDBJ whole genome shotgun (WGS) entry which is preliminary data.</text>
</comment>
<evidence type="ECO:0000313" key="2">
    <source>
        <dbReference type="EMBL" id="KAJ8611875.1"/>
    </source>
</evidence>
<feature type="domain" description="Glycosyltransferase 61 catalytic" evidence="1">
    <location>
        <begin position="159"/>
        <end position="283"/>
    </location>
</feature>
<gene>
    <name evidence="2" type="ORF">CTAYLR_005796</name>
</gene>
<keyword evidence="3" id="KW-1185">Reference proteome</keyword>
<name>A0AAD7UN26_9STRA</name>
<dbReference type="AlphaFoldDB" id="A0AAD7UN26"/>
<proteinExistence type="predicted"/>
<sequence>MFGEPRRLFVVVVSVALGPVSSAIVFDKVHWQPHSTSAILGVVEASIASEWEDNNRTQRLVFVKSAHHRVNTQRWAISWPFTPDCAGRWGLWHLFARCLNSIVGAASRAGPREDAALVFYDGRPTCELPQFVERWRPLIESLFPGGVSLSQECVPRELQILSRLVVVPDPPSVTIASEALVQLYRQHGFKAFGVQPAPGRRRRVTHIVRDDTGPRSSHRTLLTDRYLEAAFARRGTGWVRCCDWHRINSTKEAISKVANVDVVLGMHGAGLAHAYWLRDGGVLVDIHSGTPKRANALWFFRVHNSRASYVSFALNQTTLSRRSTIDVALAEGIADCVLAILGDEWHDHHHHHRREVDIHHHHHRYKPAFILDSSPQCPCTKGDQP</sequence>
<accession>A0AAD7UN26</accession>
<evidence type="ECO:0000259" key="1">
    <source>
        <dbReference type="Pfam" id="PF04577"/>
    </source>
</evidence>
<dbReference type="GO" id="GO:0016757">
    <property type="term" value="F:glycosyltransferase activity"/>
    <property type="evidence" value="ECO:0007669"/>
    <property type="project" value="InterPro"/>
</dbReference>
<dbReference type="InterPro" id="IPR049625">
    <property type="entry name" value="Glyco_transf_61_cat"/>
</dbReference>
<dbReference type="Pfam" id="PF04577">
    <property type="entry name" value="Glyco_transf_61"/>
    <property type="match status" value="1"/>
</dbReference>
<evidence type="ECO:0000313" key="3">
    <source>
        <dbReference type="Proteomes" id="UP001230188"/>
    </source>
</evidence>
<dbReference type="EMBL" id="JAQMWT010000060">
    <property type="protein sequence ID" value="KAJ8611875.1"/>
    <property type="molecule type" value="Genomic_DNA"/>
</dbReference>
<reference evidence="2" key="1">
    <citation type="submission" date="2023-01" db="EMBL/GenBank/DDBJ databases">
        <title>Metagenome sequencing of chrysophaentin producing Chrysophaeum taylorii.</title>
        <authorList>
            <person name="Davison J."/>
            <person name="Bewley C."/>
        </authorList>
    </citation>
    <scope>NUCLEOTIDE SEQUENCE</scope>
    <source>
        <strain evidence="2">NIES-1699</strain>
    </source>
</reference>
<protein>
    <recommendedName>
        <fullName evidence="1">Glycosyltransferase 61 catalytic domain-containing protein</fullName>
    </recommendedName>
</protein>
<dbReference type="Proteomes" id="UP001230188">
    <property type="component" value="Unassembled WGS sequence"/>
</dbReference>